<evidence type="ECO:0000256" key="1">
    <source>
        <dbReference type="ARBA" id="ARBA00005336"/>
    </source>
</evidence>
<sequence>MQSLDTLVSQLSLEEKVALCSGEDFWHTKSIPHVNIPSLMMCDGPHGLRKQPGDAHFLEMNDSEEAICFPTAATTACSFDVQLLKRLGQALGEECQAEKVGLLLGPAINIKRSPLGGRNFEYFSEDPHLTGELATAYILGLQQKGVGACLKHFACNNQESYRMTASSEVDERTLHEIYFPGFEKAIKEAKPWSVMSSYNRLNGEYVGESYSLLTNLLRDKWGFDGFIVSDWGAVNDRVSALKAGMDLQMPGHHGMNDDVLLKAVKHNEIDEEVLDQSVKRLLKKVFKSYENNKQVVVSKDQHHQLAKEIAVESAVLLKNQGVLPLKESGNRLAFIGEFAKAPRYQGGGSSHIHPYQIDTALEAVKGITDVSFAQGFLLEDHPLNERLLHQAIELAKSCDVAVIFAGLPESFETEFYDRPHMKLPAVQNKLIQEVAKVQKNTVVVLHNGAPVEMPWVNEVNAILEMYLSGEAVGEATVDLLFGRANPSGKLAETFPLRLEDHPAYLSTKVVDHRVYYNERLFVGYRYYDARKMDVLFPFGHGCSYTTFQYDQLKLSRGQIAEDEPLVVQVNVTNTGNYFGKEVVQLYVENPTGDTIRPVKELRQFKKVALSPKQTQTVTFTLTKRDFSYYHPTLHDWYVETGEYGILLAKSSRDIVLRGTIKVKGKTKVPTGITTNTTFNELIKNPKLSQMITELIETMKEDYQLDIGMIQEMPIRALASFQVVDQEMVNRLVTILNILNK</sequence>
<dbReference type="PANTHER" id="PTHR42715">
    <property type="entry name" value="BETA-GLUCOSIDASE"/>
    <property type="match status" value="1"/>
</dbReference>
<accession>A0ABN6Z8A4</accession>
<evidence type="ECO:0000256" key="4">
    <source>
        <dbReference type="RuleBase" id="RU361161"/>
    </source>
</evidence>
<dbReference type="PANTHER" id="PTHR42715:SF10">
    <property type="entry name" value="BETA-GLUCOSIDASE"/>
    <property type="match status" value="1"/>
</dbReference>
<dbReference type="InterPro" id="IPR002772">
    <property type="entry name" value="Glyco_hydro_3_C"/>
</dbReference>
<dbReference type="Pfam" id="PF01915">
    <property type="entry name" value="Glyco_hydro_3_C"/>
    <property type="match status" value="1"/>
</dbReference>
<dbReference type="SUPFAM" id="SSF52279">
    <property type="entry name" value="Beta-D-glucan exohydrolase, C-terminal domain"/>
    <property type="match status" value="1"/>
</dbReference>
<dbReference type="Pfam" id="PF00933">
    <property type="entry name" value="Glyco_hydro_3"/>
    <property type="match status" value="1"/>
</dbReference>
<evidence type="ECO:0000256" key="2">
    <source>
        <dbReference type="ARBA" id="ARBA00022801"/>
    </source>
</evidence>
<comment type="similarity">
    <text evidence="1 4">Belongs to the glycosyl hydrolase 3 family.</text>
</comment>
<dbReference type="PROSITE" id="PS00775">
    <property type="entry name" value="GLYCOSYL_HYDROL_F3"/>
    <property type="match status" value="1"/>
</dbReference>
<evidence type="ECO:0000256" key="3">
    <source>
        <dbReference type="ARBA" id="ARBA00023277"/>
    </source>
</evidence>
<dbReference type="RefSeq" id="WP_262953855.1">
    <property type="nucleotide sequence ID" value="NZ_AP028127.1"/>
</dbReference>
<dbReference type="InterPro" id="IPR036962">
    <property type="entry name" value="Glyco_hydro_3_N_sf"/>
</dbReference>
<dbReference type="SUPFAM" id="SSF51445">
    <property type="entry name" value="(Trans)glycosidases"/>
    <property type="match status" value="1"/>
</dbReference>
<evidence type="ECO:0000313" key="6">
    <source>
        <dbReference type="EMBL" id="BEH90059.1"/>
    </source>
</evidence>
<dbReference type="Gene3D" id="2.60.40.10">
    <property type="entry name" value="Immunoglobulins"/>
    <property type="match status" value="1"/>
</dbReference>
<organism evidence="6 7">
    <name type="scientific">Turicibacter faecis</name>
    <dbReference type="NCBI Taxonomy" id="2963365"/>
    <lineage>
        <taxon>Bacteria</taxon>
        <taxon>Bacillati</taxon>
        <taxon>Bacillota</taxon>
        <taxon>Erysipelotrichia</taxon>
        <taxon>Erysipelotrichales</taxon>
        <taxon>Turicibacteraceae</taxon>
        <taxon>Turicibacter</taxon>
    </lineage>
</organism>
<feature type="domain" description="Fibronectin type III-like" evidence="5">
    <location>
        <begin position="581"/>
        <end position="651"/>
    </location>
</feature>
<evidence type="ECO:0000313" key="7">
    <source>
        <dbReference type="Proteomes" id="UP001432099"/>
    </source>
</evidence>
<dbReference type="InterPro" id="IPR050288">
    <property type="entry name" value="Cellulose_deg_GH3"/>
</dbReference>
<dbReference type="EMBL" id="AP028127">
    <property type="protein sequence ID" value="BEH90059.1"/>
    <property type="molecule type" value="Genomic_DNA"/>
</dbReference>
<dbReference type="GO" id="GO:0016787">
    <property type="term" value="F:hydrolase activity"/>
    <property type="evidence" value="ECO:0007669"/>
    <property type="project" value="UniProtKB-KW"/>
</dbReference>
<evidence type="ECO:0000259" key="5">
    <source>
        <dbReference type="SMART" id="SM01217"/>
    </source>
</evidence>
<dbReference type="InterPro" id="IPR019800">
    <property type="entry name" value="Glyco_hydro_3_AS"/>
</dbReference>
<dbReference type="SMART" id="SM01217">
    <property type="entry name" value="Fn3_like"/>
    <property type="match status" value="1"/>
</dbReference>
<dbReference type="InterPro" id="IPR017853">
    <property type="entry name" value="GH"/>
</dbReference>
<name>A0ABN6Z8A4_9FIRM</name>
<dbReference type="Proteomes" id="UP001432099">
    <property type="component" value="Chromosome"/>
</dbReference>
<keyword evidence="7" id="KW-1185">Reference proteome</keyword>
<dbReference type="InterPro" id="IPR001764">
    <property type="entry name" value="Glyco_hydro_3_N"/>
</dbReference>
<keyword evidence="4" id="KW-0326">Glycosidase</keyword>
<dbReference type="InterPro" id="IPR036881">
    <property type="entry name" value="Glyco_hydro_3_C_sf"/>
</dbReference>
<dbReference type="Gene3D" id="3.20.20.300">
    <property type="entry name" value="Glycoside hydrolase, family 3, N-terminal domain"/>
    <property type="match status" value="1"/>
</dbReference>
<proteinExistence type="inferred from homology"/>
<reference evidence="6" key="1">
    <citation type="journal article" date="2024" name="Int. J. Syst. Evol. Microbiol.">
        <title>Turicibacter faecis sp. nov., isolated from faeces of heart failure mouse model.</title>
        <authorList>
            <person name="Imamura Y."/>
            <person name="Motooka D."/>
            <person name="Nakajima Y."/>
            <person name="Ito S."/>
            <person name="Kitakaze M."/>
            <person name="Iida T."/>
            <person name="Nakamura S."/>
        </authorList>
    </citation>
    <scope>NUCLEOTIDE SEQUENCE</scope>
    <source>
        <strain evidence="6">TC023</strain>
    </source>
</reference>
<dbReference type="InterPro" id="IPR013783">
    <property type="entry name" value="Ig-like_fold"/>
</dbReference>
<dbReference type="InterPro" id="IPR026891">
    <property type="entry name" value="Fn3-like"/>
</dbReference>
<gene>
    <name evidence="6" type="ORF">T23_01610</name>
</gene>
<protein>
    <submittedName>
        <fullName evidence="6">Glycosyl hydrolase</fullName>
    </submittedName>
</protein>
<dbReference type="Gene3D" id="3.40.50.1700">
    <property type="entry name" value="Glycoside hydrolase family 3 C-terminal domain"/>
    <property type="match status" value="1"/>
</dbReference>
<dbReference type="PRINTS" id="PR00133">
    <property type="entry name" value="GLHYDRLASE3"/>
</dbReference>
<keyword evidence="2 4" id="KW-0378">Hydrolase</keyword>
<dbReference type="Pfam" id="PF14310">
    <property type="entry name" value="Fn3-like"/>
    <property type="match status" value="1"/>
</dbReference>
<keyword evidence="3" id="KW-0119">Carbohydrate metabolism</keyword>